<gene>
    <name evidence="1" type="ORF">PLEPLA_LOCUS27</name>
</gene>
<evidence type="ECO:0000313" key="2">
    <source>
        <dbReference type="Proteomes" id="UP001153269"/>
    </source>
</evidence>
<comment type="caution">
    <text evidence="1">The sequence shown here is derived from an EMBL/GenBank/DDBJ whole genome shotgun (WGS) entry which is preliminary data.</text>
</comment>
<organism evidence="1 2">
    <name type="scientific">Pleuronectes platessa</name>
    <name type="common">European plaice</name>
    <dbReference type="NCBI Taxonomy" id="8262"/>
    <lineage>
        <taxon>Eukaryota</taxon>
        <taxon>Metazoa</taxon>
        <taxon>Chordata</taxon>
        <taxon>Craniata</taxon>
        <taxon>Vertebrata</taxon>
        <taxon>Euteleostomi</taxon>
        <taxon>Actinopterygii</taxon>
        <taxon>Neopterygii</taxon>
        <taxon>Teleostei</taxon>
        <taxon>Neoteleostei</taxon>
        <taxon>Acanthomorphata</taxon>
        <taxon>Carangaria</taxon>
        <taxon>Pleuronectiformes</taxon>
        <taxon>Pleuronectoidei</taxon>
        <taxon>Pleuronectidae</taxon>
        <taxon>Pleuronectes</taxon>
    </lineage>
</organism>
<reference evidence="1" key="1">
    <citation type="submission" date="2020-03" db="EMBL/GenBank/DDBJ databases">
        <authorList>
            <person name="Weist P."/>
        </authorList>
    </citation>
    <scope>NUCLEOTIDE SEQUENCE</scope>
</reference>
<accession>A0A9N7Y4B4</accession>
<evidence type="ECO:0000313" key="1">
    <source>
        <dbReference type="EMBL" id="CAB1412336.1"/>
    </source>
</evidence>
<dbReference type="EMBL" id="CADEAL010000001">
    <property type="protein sequence ID" value="CAB1412336.1"/>
    <property type="molecule type" value="Genomic_DNA"/>
</dbReference>
<dbReference type="Proteomes" id="UP001153269">
    <property type="component" value="Unassembled WGS sequence"/>
</dbReference>
<protein>
    <submittedName>
        <fullName evidence="1">Uncharacterized protein</fullName>
    </submittedName>
</protein>
<keyword evidence="2" id="KW-1185">Reference proteome</keyword>
<proteinExistence type="predicted"/>
<name>A0A9N7Y4B4_PLEPL</name>
<sequence>MGASLLASFCFTNPPPPQKCEEGDEEERRERACYGAVMSQGTCLKWLVGHGMHRFIGRTSVAADIRRPVAPNSVAGAGAFFLLDRGAVSIAGAEVATLDACRALLADHLSYGDCWGNPPAGT</sequence>
<dbReference type="AlphaFoldDB" id="A0A9N7Y4B4"/>